<dbReference type="Pfam" id="PF13408">
    <property type="entry name" value="Zn_ribbon_recom"/>
    <property type="match status" value="1"/>
</dbReference>
<feature type="domain" description="Recombinase" evidence="6">
    <location>
        <begin position="151"/>
        <end position="288"/>
    </location>
</feature>
<dbReference type="InterPro" id="IPR011109">
    <property type="entry name" value="DNA_bind_recombinase_dom"/>
</dbReference>
<organism evidence="7 8">
    <name type="scientific">Bacillus chungangensis</name>
    <dbReference type="NCBI Taxonomy" id="587633"/>
    <lineage>
        <taxon>Bacteria</taxon>
        <taxon>Bacillati</taxon>
        <taxon>Bacillota</taxon>
        <taxon>Bacilli</taxon>
        <taxon>Bacillales</taxon>
        <taxon>Bacillaceae</taxon>
        <taxon>Bacillus</taxon>
    </lineage>
</organism>
<dbReference type="SMART" id="SM00857">
    <property type="entry name" value="Resolvase"/>
    <property type="match status" value="1"/>
</dbReference>
<evidence type="ECO:0000256" key="3">
    <source>
        <dbReference type="ARBA" id="ARBA00023172"/>
    </source>
</evidence>
<feature type="active site" description="O-(5'-phospho-DNA)-serine intermediate" evidence="4">
    <location>
        <position position="9"/>
    </location>
</feature>
<gene>
    <name evidence="7" type="ORF">J2S08_000060</name>
</gene>
<dbReference type="SUPFAM" id="SSF53041">
    <property type="entry name" value="Resolvase-like"/>
    <property type="match status" value="1"/>
</dbReference>
<name>A0ABT9WM87_9BACI</name>
<keyword evidence="8" id="KW-1185">Reference proteome</keyword>
<evidence type="ECO:0000256" key="2">
    <source>
        <dbReference type="ARBA" id="ARBA00023125"/>
    </source>
</evidence>
<proteinExistence type="predicted"/>
<dbReference type="PROSITE" id="PS51737">
    <property type="entry name" value="RECOMBINASE_DNA_BIND"/>
    <property type="match status" value="1"/>
</dbReference>
<evidence type="ECO:0000313" key="7">
    <source>
        <dbReference type="EMBL" id="MDQ0174229.1"/>
    </source>
</evidence>
<dbReference type="InterPro" id="IPR038109">
    <property type="entry name" value="DNA_bind_recomb_sf"/>
</dbReference>
<dbReference type="PANTHER" id="PTHR30461">
    <property type="entry name" value="DNA-INVERTASE FROM LAMBDOID PROPHAGE"/>
    <property type="match status" value="1"/>
</dbReference>
<protein>
    <submittedName>
        <fullName evidence="7">Site-specific DNA recombinase</fullName>
    </submittedName>
</protein>
<dbReference type="InterPro" id="IPR006118">
    <property type="entry name" value="Recombinase_CS"/>
</dbReference>
<keyword evidence="3" id="KW-0233">DNA recombination</keyword>
<comment type="caution">
    <text evidence="7">The sequence shown here is derived from an EMBL/GenBank/DDBJ whole genome shotgun (WGS) entry which is preliminary data.</text>
</comment>
<evidence type="ECO:0000256" key="4">
    <source>
        <dbReference type="PROSITE-ProRule" id="PRU10137"/>
    </source>
</evidence>
<dbReference type="Pfam" id="PF00239">
    <property type="entry name" value="Resolvase"/>
    <property type="match status" value="1"/>
</dbReference>
<keyword evidence="2" id="KW-0238">DNA-binding</keyword>
<dbReference type="PANTHER" id="PTHR30461:SF23">
    <property type="entry name" value="DNA RECOMBINASE-RELATED"/>
    <property type="match status" value="1"/>
</dbReference>
<accession>A0ABT9WM87</accession>
<reference evidence="7 8" key="1">
    <citation type="submission" date="2023-07" db="EMBL/GenBank/DDBJ databases">
        <title>Genomic Encyclopedia of Type Strains, Phase IV (KMG-IV): sequencing the most valuable type-strain genomes for metagenomic binning, comparative biology and taxonomic classification.</title>
        <authorList>
            <person name="Goeker M."/>
        </authorList>
    </citation>
    <scope>NUCLEOTIDE SEQUENCE [LARGE SCALE GENOMIC DNA]</scope>
    <source>
        <strain evidence="7 8">DSM 23837</strain>
    </source>
</reference>
<dbReference type="InterPro" id="IPR025827">
    <property type="entry name" value="Zn_ribbon_recom_dom"/>
</dbReference>
<dbReference type="InterPro" id="IPR050639">
    <property type="entry name" value="SSR_resolvase"/>
</dbReference>
<dbReference type="PROSITE" id="PS51736">
    <property type="entry name" value="RECOMBINASES_3"/>
    <property type="match status" value="1"/>
</dbReference>
<evidence type="ECO:0000313" key="8">
    <source>
        <dbReference type="Proteomes" id="UP001223586"/>
    </source>
</evidence>
<feature type="domain" description="Resolvase/invertase-type recombinase catalytic" evidence="5">
    <location>
        <begin position="1"/>
        <end position="143"/>
    </location>
</feature>
<dbReference type="Gene3D" id="3.90.1750.20">
    <property type="entry name" value="Putative Large Serine Recombinase, Chain B, Domain 2"/>
    <property type="match status" value="1"/>
</dbReference>
<dbReference type="InterPro" id="IPR006119">
    <property type="entry name" value="Resolv_N"/>
</dbReference>
<sequence length="499" mass="58179">MIGLYARVSTEEQAKKGFSLKDQIAKCREKAKTNDVIEYVDEGISGEFLDRPALSMLRQDVQEGLIKKVICLDPDRLSRKLMNQLILSDEIEKRAVLIFVNGEYQKTPEGMLFYQMRGAIAEFEKAKINERMSGGRRRKAREGKVVKDPNIYGYSYDKENARLIINEKEAEVVKIVFDLFTKPNHLVKGINGIAHYLTDRKIPTKRGVGVWHRQVVRQMLMNEVYTGHFYHNRWNTEGMLGNKHKPKEERVPMTERPRDEWIEIECPVIINEEIFSQAQKLLKESRRRWTKNSKHSYLLSGLLRCGKCGNTLTGRRSKNWGKAVFEYTDRKNYAGAKHQGCGLKLNANKLDEKVWKKVRDWLHNSDEILAVGIESNSENSFEETEVVRIENELTTIFNGRKRLLSLFAEGIDLSEEDIRDSFKELKEKETYLRSQLTQLKEILANKENKIHSQQLIKEAATFYLDKGEDELSFEDKQQLIRHVVREIRVTDLQLDIFTF</sequence>
<dbReference type="CDD" id="cd00338">
    <property type="entry name" value="Ser_Recombinase"/>
    <property type="match status" value="1"/>
</dbReference>
<dbReference type="RefSeq" id="WP_307225534.1">
    <property type="nucleotide sequence ID" value="NZ_JAUSTT010000001.1"/>
</dbReference>
<dbReference type="Pfam" id="PF07508">
    <property type="entry name" value="Recombinase"/>
    <property type="match status" value="1"/>
</dbReference>
<dbReference type="EMBL" id="JAUSTT010000001">
    <property type="protein sequence ID" value="MDQ0174229.1"/>
    <property type="molecule type" value="Genomic_DNA"/>
</dbReference>
<evidence type="ECO:0000256" key="1">
    <source>
        <dbReference type="ARBA" id="ARBA00022908"/>
    </source>
</evidence>
<dbReference type="PROSITE" id="PS00397">
    <property type="entry name" value="RECOMBINASES_1"/>
    <property type="match status" value="1"/>
</dbReference>
<dbReference type="Proteomes" id="UP001223586">
    <property type="component" value="Unassembled WGS sequence"/>
</dbReference>
<dbReference type="InterPro" id="IPR036162">
    <property type="entry name" value="Resolvase-like_N_sf"/>
</dbReference>
<keyword evidence="1" id="KW-0229">DNA integration</keyword>
<evidence type="ECO:0000259" key="5">
    <source>
        <dbReference type="PROSITE" id="PS51736"/>
    </source>
</evidence>
<evidence type="ECO:0000259" key="6">
    <source>
        <dbReference type="PROSITE" id="PS51737"/>
    </source>
</evidence>
<dbReference type="Gene3D" id="3.40.50.1390">
    <property type="entry name" value="Resolvase, N-terminal catalytic domain"/>
    <property type="match status" value="1"/>
</dbReference>